<reference evidence="1" key="1">
    <citation type="journal article" date="2015" name="Nature">
        <title>Complex archaea that bridge the gap between prokaryotes and eukaryotes.</title>
        <authorList>
            <person name="Spang A."/>
            <person name="Saw J.H."/>
            <person name="Jorgensen S.L."/>
            <person name="Zaremba-Niedzwiedzka K."/>
            <person name="Martijn J."/>
            <person name="Lind A.E."/>
            <person name="van Eijk R."/>
            <person name="Schleper C."/>
            <person name="Guy L."/>
            <person name="Ettema T.J."/>
        </authorList>
    </citation>
    <scope>NUCLEOTIDE SEQUENCE</scope>
</reference>
<evidence type="ECO:0000313" key="1">
    <source>
        <dbReference type="EMBL" id="KKM18588.1"/>
    </source>
</evidence>
<sequence>MNNFNILIVLCLLLSTSQIFAQHKPDKDKIKSLKVAFLTERLDLTSKEAQTFWPVYNEFEDKREAMREREHTEIREKMWNSESLSEKEASALINHYLRFEEEEEELDKNFIESIREVIPAKKTLMLLRSEYEFKRQLLKQYRNKKGDR</sequence>
<evidence type="ECO:0008006" key="2">
    <source>
        <dbReference type="Google" id="ProtNLM"/>
    </source>
</evidence>
<organism evidence="1">
    <name type="scientific">marine sediment metagenome</name>
    <dbReference type="NCBI Taxonomy" id="412755"/>
    <lineage>
        <taxon>unclassified sequences</taxon>
        <taxon>metagenomes</taxon>
        <taxon>ecological metagenomes</taxon>
    </lineage>
</organism>
<comment type="caution">
    <text evidence="1">The sequence shown here is derived from an EMBL/GenBank/DDBJ whole genome shotgun (WGS) entry which is preliminary data.</text>
</comment>
<dbReference type="EMBL" id="LAZR01014188">
    <property type="protein sequence ID" value="KKM18588.1"/>
    <property type="molecule type" value="Genomic_DNA"/>
</dbReference>
<name>A0A0F9K929_9ZZZZ</name>
<proteinExistence type="predicted"/>
<dbReference type="AlphaFoldDB" id="A0A0F9K929"/>
<accession>A0A0F9K929</accession>
<gene>
    <name evidence="1" type="ORF">LCGC14_1664180</name>
</gene>
<protein>
    <recommendedName>
        <fullName evidence="2">Sensor of ECF-type sigma factor</fullName>
    </recommendedName>
</protein>